<organism evidence="5 7">
    <name type="scientific">Plasmodium reichenowi</name>
    <dbReference type="NCBI Taxonomy" id="5854"/>
    <lineage>
        <taxon>Eukaryota</taxon>
        <taxon>Sar</taxon>
        <taxon>Alveolata</taxon>
        <taxon>Apicomplexa</taxon>
        <taxon>Aconoidasida</taxon>
        <taxon>Haemosporida</taxon>
        <taxon>Plasmodiidae</taxon>
        <taxon>Plasmodium</taxon>
        <taxon>Plasmodium (Laverania)</taxon>
    </lineage>
</organism>
<evidence type="ECO:0000313" key="6">
    <source>
        <dbReference type="EMBL" id="SOV78444.1"/>
    </source>
</evidence>
<keyword evidence="3" id="KW-0687">Ribonucleoprotein</keyword>
<name>A0A060RRF8_PLARE</name>
<dbReference type="NCBIfam" id="NF001860">
    <property type="entry name" value="PRK00595.1"/>
    <property type="match status" value="1"/>
</dbReference>
<dbReference type="VEuPathDB" id="PlasmoDB:PRCDC_0809400"/>
<keyword evidence="2 5" id="KW-0689">Ribosomal protein</keyword>
<dbReference type="EMBL" id="HG810769">
    <property type="protein sequence ID" value="CDO63869.1"/>
    <property type="molecule type" value="Genomic_DNA"/>
</dbReference>
<accession>A0A060RRF8</accession>
<dbReference type="GO" id="GO:0005840">
    <property type="term" value="C:ribosome"/>
    <property type="evidence" value="ECO:0007669"/>
    <property type="project" value="UniProtKB-KW"/>
</dbReference>
<reference evidence="5" key="1">
    <citation type="submission" date="2014-01" db="EMBL/GenBank/DDBJ databases">
        <authorList>
            <person name="Aslett M."/>
        </authorList>
    </citation>
    <scope>NUCLEOTIDE SEQUENCE</scope>
    <source>
        <strain evidence="5">CDC</strain>
    </source>
</reference>
<evidence type="ECO:0000256" key="3">
    <source>
        <dbReference type="ARBA" id="ARBA00023274"/>
    </source>
</evidence>
<dbReference type="GO" id="GO:1990904">
    <property type="term" value="C:ribonucleoprotein complex"/>
    <property type="evidence" value="ECO:0007669"/>
    <property type="project" value="UniProtKB-KW"/>
</dbReference>
<sequence>MKPCDLFIYLFLYIFIIMKCYDLFIIPKNMKMVKNPIYQNRYTDNKRNALLYAKKKRNRKVVVLECTEARKLGKQPSRYVTEKNKNNTPKKLQLYKYNKYLKRRTLHVEIK</sequence>
<dbReference type="Proteomes" id="UP000027581">
    <property type="component" value="Unassembled WGS sequence"/>
</dbReference>
<keyword evidence="4" id="KW-1133">Transmembrane helix</keyword>
<dbReference type="GO" id="GO:0003735">
    <property type="term" value="F:structural constituent of ribosome"/>
    <property type="evidence" value="ECO:0007669"/>
    <property type="project" value="InterPro"/>
</dbReference>
<dbReference type="GO" id="GO:0005737">
    <property type="term" value="C:cytoplasm"/>
    <property type="evidence" value="ECO:0007669"/>
    <property type="project" value="UniProtKB-ARBA"/>
</dbReference>
<comment type="similarity">
    <text evidence="1">Belongs to the bacterial ribosomal protein bL33 family.</text>
</comment>
<dbReference type="AlphaFoldDB" id="A0A060RRF8"/>
<gene>
    <name evidence="5" type="ORF">PRCDC_0809400</name>
    <name evidence="6" type="ORF">PRG01_0812900</name>
</gene>
<dbReference type="HAMAP" id="MF_00294">
    <property type="entry name" value="Ribosomal_bL33"/>
    <property type="match status" value="1"/>
</dbReference>
<dbReference type="InterPro" id="IPR011332">
    <property type="entry name" value="Ribosomal_zn-bd"/>
</dbReference>
<dbReference type="NCBIfam" id="TIGR01023">
    <property type="entry name" value="rpmG_bact"/>
    <property type="match status" value="1"/>
</dbReference>
<dbReference type="VEuPathDB" id="PlasmoDB:PRG01_0812900"/>
<dbReference type="FunFam" id="2.20.28.120:FF:000008">
    <property type="entry name" value="Apicoplast ribosomal protein L33"/>
    <property type="match status" value="1"/>
</dbReference>
<evidence type="ECO:0000313" key="8">
    <source>
        <dbReference type="Proteomes" id="UP000240500"/>
    </source>
</evidence>
<dbReference type="GO" id="GO:0006412">
    <property type="term" value="P:translation"/>
    <property type="evidence" value="ECO:0007669"/>
    <property type="project" value="InterPro"/>
</dbReference>
<reference evidence="5" key="2">
    <citation type="submission" date="2014-05" db="EMBL/GenBank/DDBJ databases">
        <title>The genome sequences of chimpanzee malaria parasites reveal the path to human adaptation.</title>
        <authorList>
            <person name="Otto T.D."/>
            <person name="Rayner J.C."/>
            <person name="Boehme U."/>
            <person name="Pain A."/>
            <person name="Spottiswoode N."/>
            <person name="Sanders M."/>
            <person name="Quail M."/>
            <person name="Ollomo B."/>
            <person name="Renaud F."/>
            <person name="Thomas A.W."/>
            <person name="Prugnolle F."/>
            <person name="Conway D.J."/>
            <person name="Newbold C."/>
            <person name="Berriman M."/>
        </authorList>
    </citation>
    <scope>NUCLEOTIDE SEQUENCE [LARGE SCALE GENOMIC DNA]</scope>
    <source>
        <strain evidence="5">CDC</strain>
    </source>
</reference>
<keyword evidence="7" id="KW-1185">Reference proteome</keyword>
<keyword evidence="4" id="KW-0472">Membrane</keyword>
<evidence type="ECO:0000256" key="1">
    <source>
        <dbReference type="ARBA" id="ARBA00007596"/>
    </source>
</evidence>
<evidence type="ECO:0000313" key="7">
    <source>
        <dbReference type="Proteomes" id="UP000027581"/>
    </source>
</evidence>
<dbReference type="PANTHER" id="PTHR43168">
    <property type="entry name" value="50S RIBOSOMAL PROTEIN L33, CHLOROPLASTIC"/>
    <property type="match status" value="1"/>
</dbReference>
<dbReference type="OrthoDB" id="361870at2759"/>
<feature type="transmembrane region" description="Helical" evidence="4">
    <location>
        <begin position="6"/>
        <end position="26"/>
    </location>
</feature>
<reference evidence="6 8" key="3">
    <citation type="submission" date="2016-09" db="EMBL/GenBank/DDBJ databases">
        <authorList>
            <consortium name="Pathogen Informatics"/>
        </authorList>
    </citation>
    <scope>NUCLEOTIDE SEQUENCE [LARGE SCALE GENOMIC DNA]</scope>
</reference>
<dbReference type="EMBL" id="LT969571">
    <property type="protein sequence ID" value="SOV78444.1"/>
    <property type="molecule type" value="Genomic_DNA"/>
</dbReference>
<dbReference type="SUPFAM" id="SSF57829">
    <property type="entry name" value="Zn-binding ribosomal proteins"/>
    <property type="match status" value="1"/>
</dbReference>
<dbReference type="Proteomes" id="UP000240500">
    <property type="component" value="Chromosome 8"/>
</dbReference>
<dbReference type="Pfam" id="PF00471">
    <property type="entry name" value="Ribosomal_L33"/>
    <property type="match status" value="1"/>
</dbReference>
<evidence type="ECO:0000256" key="2">
    <source>
        <dbReference type="ARBA" id="ARBA00022980"/>
    </source>
</evidence>
<dbReference type="InterPro" id="IPR038584">
    <property type="entry name" value="Ribosomal_bL33_sf"/>
</dbReference>
<evidence type="ECO:0000313" key="5">
    <source>
        <dbReference type="EMBL" id="CDO63869.1"/>
    </source>
</evidence>
<proteinExistence type="inferred from homology"/>
<dbReference type="Gene3D" id="2.20.28.120">
    <property type="entry name" value="Ribosomal protein L33"/>
    <property type="match status" value="1"/>
</dbReference>
<evidence type="ECO:0000256" key="4">
    <source>
        <dbReference type="SAM" id="Phobius"/>
    </source>
</evidence>
<protein>
    <submittedName>
        <fullName evidence="5">Apicoplast ribosomal protein L33, putative</fullName>
    </submittedName>
</protein>
<keyword evidence="4" id="KW-0812">Transmembrane</keyword>
<dbReference type="PANTHER" id="PTHR43168:SF2">
    <property type="entry name" value="LARGE RIBOSOMAL SUBUNIT PROTEIN BL33C"/>
    <property type="match status" value="1"/>
</dbReference>
<dbReference type="InterPro" id="IPR001705">
    <property type="entry name" value="Ribosomal_bL33"/>
</dbReference>